<dbReference type="Gene3D" id="3.90.550.10">
    <property type="entry name" value="Spore Coat Polysaccharide Biosynthesis Protein SpsA, Chain A"/>
    <property type="match status" value="1"/>
</dbReference>
<evidence type="ECO:0000313" key="3">
    <source>
        <dbReference type="Proteomes" id="UP000034954"/>
    </source>
</evidence>
<dbReference type="Pfam" id="PF00483">
    <property type="entry name" value="NTP_transferase"/>
    <property type="match status" value="1"/>
</dbReference>
<dbReference type="InterPro" id="IPR050486">
    <property type="entry name" value="Mannose-1P_guanyltransferase"/>
</dbReference>
<dbReference type="AlphaFoldDB" id="A0A0M2UTL5"/>
<accession>A0A0M2UTL5</accession>
<dbReference type="InterPro" id="IPR005835">
    <property type="entry name" value="NTP_transferase_dom"/>
</dbReference>
<keyword evidence="3" id="KW-1185">Reference proteome</keyword>
<comment type="caution">
    <text evidence="2">The sequence shown here is derived from an EMBL/GenBank/DDBJ whole genome shotgun (WGS) entry which is preliminary data.</text>
</comment>
<dbReference type="PANTHER" id="PTHR22572">
    <property type="entry name" value="SUGAR-1-PHOSPHATE GUANYL TRANSFERASE"/>
    <property type="match status" value="1"/>
</dbReference>
<dbReference type="Proteomes" id="UP000034954">
    <property type="component" value="Unassembled WGS sequence"/>
</dbReference>
<feature type="domain" description="Nucleotidyl transferase" evidence="1">
    <location>
        <begin position="9"/>
        <end position="232"/>
    </location>
</feature>
<dbReference type="EMBL" id="LAQJ01000213">
    <property type="protein sequence ID" value="KKO19152.1"/>
    <property type="molecule type" value="Genomic_DNA"/>
</dbReference>
<dbReference type="InterPro" id="IPR029044">
    <property type="entry name" value="Nucleotide-diphossugar_trans"/>
</dbReference>
<evidence type="ECO:0000259" key="1">
    <source>
        <dbReference type="Pfam" id="PF00483"/>
    </source>
</evidence>
<dbReference type="SUPFAM" id="SSF53448">
    <property type="entry name" value="Nucleotide-diphospho-sugar transferases"/>
    <property type="match status" value="1"/>
</dbReference>
<sequence length="243" mass="26124">MNNLTKITATILAGGFGTRLCSVISGQPKVLAKVNGRPFMAYLLDQLSQAGVKKVVLCTGYLGEQVKATFGKFYNDLVLSYSQEQSALGTGGALRRALPVLKSDPVLVLNGDSFCQTDFICFLNQHITGKATASLLVAEVPDIGRYGSVKLSADDEIISFEEKGKKTGTGLINAGVYLLNHTFLESIPKDTNVSLEHEIFPLWISKGLYGFRSKGNFIDIGVPQDYAAAGGFLKSSIKAFSIN</sequence>
<proteinExistence type="predicted"/>
<evidence type="ECO:0000313" key="2">
    <source>
        <dbReference type="EMBL" id="KKO19152.1"/>
    </source>
</evidence>
<name>A0A0M2UTL5_9BACT</name>
<gene>
    <name evidence="2" type="ORF">BROFUL_02135</name>
</gene>
<protein>
    <recommendedName>
        <fullName evidence="1">Nucleotidyl transferase domain-containing protein</fullName>
    </recommendedName>
</protein>
<reference evidence="2 3" key="1">
    <citation type="journal article" date="2013" name="BMC Microbiol.">
        <title>Identification of the type II cytochrome c maturation pathway in anammox bacteria by comparative genomics.</title>
        <authorList>
            <person name="Ferousi C."/>
            <person name="Speth D.R."/>
            <person name="Reimann J."/>
            <person name="Op den Camp H.J."/>
            <person name="Allen J.W."/>
            <person name="Keltjens J.T."/>
            <person name="Jetten M.S."/>
        </authorList>
    </citation>
    <scope>NUCLEOTIDE SEQUENCE [LARGE SCALE GENOMIC DNA]</scope>
    <source>
        <strain evidence="2">RU1</strain>
    </source>
</reference>
<organism evidence="2 3">
    <name type="scientific">Candidatus Brocadia fulgida</name>
    <dbReference type="NCBI Taxonomy" id="380242"/>
    <lineage>
        <taxon>Bacteria</taxon>
        <taxon>Pseudomonadati</taxon>
        <taxon>Planctomycetota</taxon>
        <taxon>Candidatus Brocadiia</taxon>
        <taxon>Candidatus Brocadiales</taxon>
        <taxon>Candidatus Brocadiaceae</taxon>
        <taxon>Candidatus Brocadia</taxon>
    </lineage>
</organism>
<dbReference type="CDD" id="cd06915">
    <property type="entry name" value="NTP_transferase_WcbM_like"/>
    <property type="match status" value="1"/>
</dbReference>